<comment type="caution">
    <text evidence="3">The sequence shown here is derived from an EMBL/GenBank/DDBJ whole genome shotgun (WGS) entry which is preliminary data.</text>
</comment>
<organism evidence="3 4">
    <name type="scientific">Luteimonas terrae</name>
    <dbReference type="NCBI Taxonomy" id="1530191"/>
    <lineage>
        <taxon>Bacteria</taxon>
        <taxon>Pseudomonadati</taxon>
        <taxon>Pseudomonadota</taxon>
        <taxon>Gammaproteobacteria</taxon>
        <taxon>Lysobacterales</taxon>
        <taxon>Lysobacteraceae</taxon>
        <taxon>Luteimonas</taxon>
    </lineage>
</organism>
<evidence type="ECO:0000313" key="3">
    <source>
        <dbReference type="EMBL" id="MDR7192716.1"/>
    </source>
</evidence>
<feature type="domain" description="DUF7946" evidence="1">
    <location>
        <begin position="20"/>
        <end position="193"/>
    </location>
</feature>
<sequence>MDWTEVETPHGPNEIAVIPIRYDGLDAESHQIDLAALGESLQGMSKVLGVVGHFVVTGKYAKQVQALDVRVVALEEPKANCFRIDAALQFVQQQGMLQGSIGAVIGVIVTWLVARNSNKSTEMKMLKDSLDRAIHEMAQGNQATIQALTQTLERVAEGTRPALRRAVTPVGGTCTSMTIGGVAKIDIPTAEAIRSDTPDEVDDARPYIVRITELDLESSSAKLRLGDGDDDARVAAQIIDPAFAVPGNLYMQAFTTQAPLRVTAKATLRDGAITRLYVSDARSP</sequence>
<dbReference type="Pfam" id="PF25678">
    <property type="entry name" value="DUF7946"/>
    <property type="match status" value="1"/>
</dbReference>
<proteinExistence type="predicted"/>
<dbReference type="InterPro" id="IPR057707">
    <property type="entry name" value="DUF7947"/>
</dbReference>
<evidence type="ECO:0000259" key="2">
    <source>
        <dbReference type="Pfam" id="PF25679"/>
    </source>
</evidence>
<gene>
    <name evidence="3" type="ORF">J2W68_001432</name>
</gene>
<name>A0ABU1XXA4_9GAMM</name>
<dbReference type="EMBL" id="JAVDWO010000005">
    <property type="protein sequence ID" value="MDR7192716.1"/>
    <property type="molecule type" value="Genomic_DNA"/>
</dbReference>
<dbReference type="InterPro" id="IPR057706">
    <property type="entry name" value="DUF7946"/>
</dbReference>
<accession>A0ABU1XXA4</accession>
<evidence type="ECO:0000259" key="1">
    <source>
        <dbReference type="Pfam" id="PF25678"/>
    </source>
</evidence>
<protein>
    <submittedName>
        <fullName evidence="3">Gas vesicle protein</fullName>
    </submittedName>
</protein>
<evidence type="ECO:0000313" key="4">
    <source>
        <dbReference type="Proteomes" id="UP001256588"/>
    </source>
</evidence>
<feature type="domain" description="DUF7947" evidence="2">
    <location>
        <begin position="205"/>
        <end position="282"/>
    </location>
</feature>
<dbReference type="Proteomes" id="UP001256588">
    <property type="component" value="Unassembled WGS sequence"/>
</dbReference>
<reference evidence="3 4" key="1">
    <citation type="submission" date="2023-07" db="EMBL/GenBank/DDBJ databases">
        <title>Sorghum-associated microbial communities from plants grown in Nebraska, USA.</title>
        <authorList>
            <person name="Schachtman D."/>
        </authorList>
    </citation>
    <scope>NUCLEOTIDE SEQUENCE [LARGE SCALE GENOMIC DNA]</scope>
    <source>
        <strain evidence="3 4">4099</strain>
    </source>
</reference>
<keyword evidence="4" id="KW-1185">Reference proteome</keyword>
<dbReference type="RefSeq" id="WP_310234019.1">
    <property type="nucleotide sequence ID" value="NZ_JAVDWO010000005.1"/>
</dbReference>
<dbReference type="Pfam" id="PF25679">
    <property type="entry name" value="DUF7947"/>
    <property type="match status" value="1"/>
</dbReference>